<dbReference type="EMBL" id="MK290737">
    <property type="protein sequence ID" value="AZV02168.1"/>
    <property type="molecule type" value="Genomic_DNA"/>
</dbReference>
<dbReference type="PROSITE" id="PS51257">
    <property type="entry name" value="PROKAR_LIPOPROTEIN"/>
    <property type="match status" value="1"/>
</dbReference>
<proteinExistence type="predicted"/>
<gene>
    <name evidence="2" type="ORF">Arno162_128</name>
</gene>
<evidence type="ECO:0008006" key="4">
    <source>
        <dbReference type="Google" id="ProtNLM"/>
    </source>
</evidence>
<protein>
    <recommendedName>
        <fullName evidence="4">Lipoprotein</fullName>
    </recommendedName>
</protein>
<accession>A0A678ZJT2</accession>
<dbReference type="Proteomes" id="UP000430872">
    <property type="component" value="Segment"/>
</dbReference>
<evidence type="ECO:0000313" key="2">
    <source>
        <dbReference type="EMBL" id="AZV02168.1"/>
    </source>
</evidence>
<reference evidence="2 3" key="1">
    <citation type="submission" date="2018-12" db="EMBL/GenBank/DDBJ databases">
        <authorList>
            <person name="Shneider M.M."/>
            <person name="Kabilov M.R."/>
            <person name="Miroshnikov K.A."/>
        </authorList>
    </citation>
    <scope>NUCLEOTIDE SEQUENCE [LARGE SCALE GENOMIC DNA]</scope>
</reference>
<feature type="region of interest" description="Disordered" evidence="1">
    <location>
        <begin position="124"/>
        <end position="150"/>
    </location>
</feature>
<keyword evidence="3" id="KW-1185">Reference proteome</keyword>
<feature type="compositionally biased region" description="Low complexity" evidence="1">
    <location>
        <begin position="135"/>
        <end position="150"/>
    </location>
</feature>
<evidence type="ECO:0000256" key="1">
    <source>
        <dbReference type="SAM" id="MobiDB-lite"/>
    </source>
</evidence>
<evidence type="ECO:0000313" key="3">
    <source>
        <dbReference type="Proteomes" id="UP000430872"/>
    </source>
</evidence>
<organism evidence="2 3">
    <name type="scientific">Pectobacterium phage Arno162</name>
    <dbReference type="NCBI Taxonomy" id="2500577"/>
    <lineage>
        <taxon>Viruses</taxon>
        <taxon>Duplodnaviria</taxon>
        <taxon>Heunggongvirae</taxon>
        <taxon>Uroviricota</taxon>
        <taxon>Caudoviricetes</taxon>
        <taxon>Andersonviridae</taxon>
        <taxon>Andersonviridae incertae sedis</taxon>
        <taxon>Arnovirus</taxon>
        <taxon>Arnovirus arno162</taxon>
    </lineage>
</organism>
<sequence length="150" mass="16472">MFTKKNLIIAAVVTGLFILMVSSCGSDKTEQTTQYVQPVQQSPAQQVMQQAPVQERQPVYDQNQPNVVVVQQPPQTVVQDSGGITTGHLAAGALGYFAGRSSSSNSNRGYSQRTITNNRTTIIKQAPRQKSYFGSSSRTRTKSFTSSRRR</sequence>
<name>A0A678ZJT2_9CAUD</name>